<dbReference type="EMBL" id="JAJISD010000002">
    <property type="protein sequence ID" value="MCC8428740.1"/>
    <property type="molecule type" value="Genomic_DNA"/>
</dbReference>
<dbReference type="Proteomes" id="UP001198862">
    <property type="component" value="Unassembled WGS sequence"/>
</dbReference>
<dbReference type="PANTHER" id="PTHR13754">
    <property type="entry name" value="METALLO-BETA-LACTAMASE SUPERFAMILY PROTEIN"/>
    <property type="match status" value="1"/>
</dbReference>
<feature type="domain" description="Metallo-beta-lactamase" evidence="1">
    <location>
        <begin position="67"/>
        <end position="124"/>
    </location>
</feature>
<evidence type="ECO:0000313" key="2">
    <source>
        <dbReference type="EMBL" id="MCC8428740.1"/>
    </source>
</evidence>
<dbReference type="InterPro" id="IPR001279">
    <property type="entry name" value="Metallo-B-lactamas"/>
</dbReference>
<protein>
    <submittedName>
        <fullName evidence="2">MBL fold metallo-hydrolase</fullName>
    </submittedName>
</protein>
<evidence type="ECO:0000259" key="1">
    <source>
        <dbReference type="Pfam" id="PF00753"/>
    </source>
</evidence>
<dbReference type="InterPro" id="IPR036866">
    <property type="entry name" value="RibonucZ/Hydroxyglut_hydro"/>
</dbReference>
<reference evidence="2 3" key="1">
    <citation type="submission" date="2021-11" db="EMBL/GenBank/DDBJ databases">
        <authorList>
            <person name="Lee D.-H."/>
            <person name="Kim S.-B."/>
        </authorList>
    </citation>
    <scope>NUCLEOTIDE SEQUENCE [LARGE SCALE GENOMIC DNA]</scope>
    <source>
        <strain evidence="2 3">KCTC 52223</strain>
    </source>
</reference>
<organism evidence="2 3">
    <name type="scientific">Reyranella aquatilis</name>
    <dbReference type="NCBI Taxonomy" id="2035356"/>
    <lineage>
        <taxon>Bacteria</taxon>
        <taxon>Pseudomonadati</taxon>
        <taxon>Pseudomonadota</taxon>
        <taxon>Alphaproteobacteria</taxon>
        <taxon>Hyphomicrobiales</taxon>
        <taxon>Reyranellaceae</taxon>
        <taxon>Reyranella</taxon>
    </lineage>
</organism>
<keyword evidence="3" id="KW-1185">Reference proteome</keyword>
<name>A0ABS8KRQ2_9HYPH</name>
<dbReference type="SUPFAM" id="SSF56281">
    <property type="entry name" value="Metallo-hydrolase/oxidoreductase"/>
    <property type="match status" value="1"/>
</dbReference>
<dbReference type="Pfam" id="PF00753">
    <property type="entry name" value="Lactamase_B"/>
    <property type="match status" value="1"/>
</dbReference>
<gene>
    <name evidence="2" type="ORF">LJ725_07185</name>
</gene>
<dbReference type="Gene3D" id="3.60.15.10">
    <property type="entry name" value="Ribonuclease Z/Hydroxyacylglutathione hydrolase-like"/>
    <property type="match status" value="1"/>
</dbReference>
<proteinExistence type="predicted"/>
<sequence>MSVLAAVDSLTVDVITDNMSDTYASKPAFATSEMANILKAGATEISGETLLVANLGYGLRLRTRLGDTRHTLLFDTGTEGAAFIRNCRNMSIDLGEVEEIAITHGHWDHMGALPAALDAIAARRGRDSVAVHVNPGMFNERGVLLRDGTIFPAARVPTPAQMETQGARIVNDGHARTLLDNHFYYSGEIPRVSAFEKGREDHLCREDNSEEWRPDPFLMDERMLIVNVRDLGLVVFSACSHAGIVNVCTEARRLFPDTPIHAVMGGLHLGGVMERLIPQTVEALAPFDIGHFITGHCTGWRALHALANAYGDRVSQSAVGTTYVFAASVPPADRRTAAPARFETKPTW</sequence>
<dbReference type="PANTHER" id="PTHR13754:SF13">
    <property type="entry name" value="METALLO-BETA-LACTAMASE SUPERFAMILY PROTEIN (AFU_ORTHOLOGUE AFUA_3G07630)"/>
    <property type="match status" value="1"/>
</dbReference>
<accession>A0ABS8KRQ2</accession>
<dbReference type="CDD" id="cd07713">
    <property type="entry name" value="DHPS-like_MBL-fold"/>
    <property type="match status" value="1"/>
</dbReference>
<dbReference type="InterPro" id="IPR052926">
    <property type="entry name" value="Metallo-beta-lactamase_dom"/>
</dbReference>
<dbReference type="InterPro" id="IPR041712">
    <property type="entry name" value="DHPS-like_MBL-fold"/>
</dbReference>
<comment type="caution">
    <text evidence="2">The sequence shown here is derived from an EMBL/GenBank/DDBJ whole genome shotgun (WGS) entry which is preliminary data.</text>
</comment>
<evidence type="ECO:0000313" key="3">
    <source>
        <dbReference type="Proteomes" id="UP001198862"/>
    </source>
</evidence>
<dbReference type="RefSeq" id="WP_230549948.1">
    <property type="nucleotide sequence ID" value="NZ_JAJISD010000002.1"/>
</dbReference>